<sequence length="214" mass="26339">MKQCFRCKENLNINLFGIRKVNKDGLSIYCKPCERKRGVDYHQNNKEYVNDRKRKYKEDNLERLSELRRIRDRKKYAENKEIYLARVKEYQSKNKEDIYKKRYKKIKEDKLLYLRHRISNLIRANFKSKDIVKKSKTTNILGCDYLFFKEYIFSQFKKGMNWDNIELDHIKPMHSAKNEKDIYDLNHYTNFQPLFKKQNREKSNKLIIKQLKFL</sequence>
<protein>
    <recommendedName>
        <fullName evidence="2">HNHc domain containing protein</fullName>
    </recommendedName>
</protein>
<accession>A0A6J5LSH7</accession>
<gene>
    <name evidence="1" type="ORF">UFOVP299_17</name>
</gene>
<evidence type="ECO:0008006" key="2">
    <source>
        <dbReference type="Google" id="ProtNLM"/>
    </source>
</evidence>
<name>A0A6J5LSH7_9CAUD</name>
<dbReference type="EMBL" id="LR796313">
    <property type="protein sequence ID" value="CAB4136133.1"/>
    <property type="molecule type" value="Genomic_DNA"/>
</dbReference>
<proteinExistence type="predicted"/>
<reference evidence="1" key="1">
    <citation type="submission" date="2020-04" db="EMBL/GenBank/DDBJ databases">
        <authorList>
            <person name="Chiriac C."/>
            <person name="Salcher M."/>
            <person name="Ghai R."/>
            <person name="Kavagutti S V."/>
        </authorList>
    </citation>
    <scope>NUCLEOTIDE SEQUENCE</scope>
</reference>
<organism evidence="1">
    <name type="scientific">uncultured Caudovirales phage</name>
    <dbReference type="NCBI Taxonomy" id="2100421"/>
    <lineage>
        <taxon>Viruses</taxon>
        <taxon>Duplodnaviria</taxon>
        <taxon>Heunggongvirae</taxon>
        <taxon>Uroviricota</taxon>
        <taxon>Caudoviricetes</taxon>
        <taxon>Peduoviridae</taxon>
        <taxon>Maltschvirus</taxon>
        <taxon>Maltschvirus maltsch</taxon>
    </lineage>
</organism>
<evidence type="ECO:0000313" key="1">
    <source>
        <dbReference type="EMBL" id="CAB4136133.1"/>
    </source>
</evidence>